<feature type="region of interest" description="Disordered" evidence="1">
    <location>
        <begin position="177"/>
        <end position="245"/>
    </location>
</feature>
<proteinExistence type="predicted"/>
<feature type="compositionally biased region" description="Polar residues" evidence="1">
    <location>
        <begin position="177"/>
        <end position="199"/>
    </location>
</feature>
<evidence type="ECO:0000313" key="2">
    <source>
        <dbReference type="EMBL" id="KAF2279518.1"/>
    </source>
</evidence>
<dbReference type="AlphaFoldDB" id="A0A6A6JUM2"/>
<dbReference type="GeneID" id="54553849"/>
<organism evidence="2 3">
    <name type="scientific">Westerdykella ornata</name>
    <dbReference type="NCBI Taxonomy" id="318751"/>
    <lineage>
        <taxon>Eukaryota</taxon>
        <taxon>Fungi</taxon>
        <taxon>Dikarya</taxon>
        <taxon>Ascomycota</taxon>
        <taxon>Pezizomycotina</taxon>
        <taxon>Dothideomycetes</taxon>
        <taxon>Pleosporomycetidae</taxon>
        <taxon>Pleosporales</taxon>
        <taxon>Sporormiaceae</taxon>
        <taxon>Westerdykella</taxon>
    </lineage>
</organism>
<dbReference type="Proteomes" id="UP000800097">
    <property type="component" value="Unassembled WGS sequence"/>
</dbReference>
<name>A0A6A6JUM2_WESOR</name>
<evidence type="ECO:0000256" key="1">
    <source>
        <dbReference type="SAM" id="MobiDB-lite"/>
    </source>
</evidence>
<dbReference type="RefSeq" id="XP_033657057.1">
    <property type="nucleotide sequence ID" value="XM_033800674.1"/>
</dbReference>
<evidence type="ECO:0000313" key="3">
    <source>
        <dbReference type="Proteomes" id="UP000800097"/>
    </source>
</evidence>
<dbReference type="OrthoDB" id="3800972at2759"/>
<gene>
    <name evidence="2" type="ORF">EI97DRAFT_455749</name>
</gene>
<protein>
    <submittedName>
        <fullName evidence="2">Uncharacterized protein</fullName>
    </submittedName>
</protein>
<accession>A0A6A6JUM2</accession>
<feature type="compositionally biased region" description="Basic and acidic residues" evidence="1">
    <location>
        <begin position="20"/>
        <end position="31"/>
    </location>
</feature>
<reference evidence="2" key="1">
    <citation type="journal article" date="2020" name="Stud. Mycol.">
        <title>101 Dothideomycetes genomes: a test case for predicting lifestyles and emergence of pathogens.</title>
        <authorList>
            <person name="Haridas S."/>
            <person name="Albert R."/>
            <person name="Binder M."/>
            <person name="Bloem J."/>
            <person name="Labutti K."/>
            <person name="Salamov A."/>
            <person name="Andreopoulos B."/>
            <person name="Baker S."/>
            <person name="Barry K."/>
            <person name="Bills G."/>
            <person name="Bluhm B."/>
            <person name="Cannon C."/>
            <person name="Castanera R."/>
            <person name="Culley D."/>
            <person name="Daum C."/>
            <person name="Ezra D."/>
            <person name="Gonzalez J."/>
            <person name="Henrissat B."/>
            <person name="Kuo A."/>
            <person name="Liang C."/>
            <person name="Lipzen A."/>
            <person name="Lutzoni F."/>
            <person name="Magnuson J."/>
            <person name="Mondo S."/>
            <person name="Nolan M."/>
            <person name="Ohm R."/>
            <person name="Pangilinan J."/>
            <person name="Park H.-J."/>
            <person name="Ramirez L."/>
            <person name="Alfaro M."/>
            <person name="Sun H."/>
            <person name="Tritt A."/>
            <person name="Yoshinaga Y."/>
            <person name="Zwiers L.-H."/>
            <person name="Turgeon B."/>
            <person name="Goodwin S."/>
            <person name="Spatafora J."/>
            <person name="Crous P."/>
            <person name="Grigoriev I."/>
        </authorList>
    </citation>
    <scope>NUCLEOTIDE SEQUENCE</scope>
    <source>
        <strain evidence="2">CBS 379.55</strain>
    </source>
</reference>
<dbReference type="EMBL" id="ML986486">
    <property type="protein sequence ID" value="KAF2279518.1"/>
    <property type="molecule type" value="Genomic_DNA"/>
</dbReference>
<keyword evidence="3" id="KW-1185">Reference proteome</keyword>
<sequence>MADEPVIPIPSPGATSVDKQPTDERREDSHADPASLLVSPSRPAPKDKDGGEVQTEATVEFHSILQPTGAKLNISSTPHSKRRAPTLRSACPKMGVVHPYEQPTAKRPRASSSLLSVVGPEILARAFYNYDPRNTEGWIWTQGTAKDRQDAADRKFAPRSASPDLVKHHECLFLSDSETASEGSPSTYMSDIYTQNSTPPRKRKSAPGCTDTSQPKPQEHAVDDDGYSQESSDAKRFAASGPADTPIALPAGRNLISVPAQKRPGLPKYAWSDGRKHIWTQSGKALPAEATASPPSPLYSFCPSSNVDLTHLGGHYVSAVEVLMFFPLSTLWREVIFRLWSNGWDPNDIAKFILFSRDISDSGAINSTTLVQQRKKAREWAQQQGIQNGEYAQLDFSNVSTDQGYHKKTNDLEDYRPRDLANGVAHMPSGVDRQLLTAAIERAVERGEDVLLSNFSQYVHDNRAALEAGLVQIRGSGNPDKEAAERWRSSADIKRFISRINWRRR</sequence>
<feature type="region of interest" description="Disordered" evidence="1">
    <location>
        <begin position="1"/>
        <end position="85"/>
    </location>
</feature>